<dbReference type="RefSeq" id="WP_147055862.1">
    <property type="nucleotide sequence ID" value="NZ_BJYL01000012.1"/>
</dbReference>
<feature type="domain" description="Spore germination GerAC-like C-terminal" evidence="8">
    <location>
        <begin position="193"/>
        <end position="351"/>
    </location>
</feature>
<keyword evidence="5" id="KW-0472">Membrane</keyword>
<dbReference type="InterPro" id="IPR008844">
    <property type="entry name" value="Spore_GerAC-like"/>
</dbReference>
<accession>A0A511Z5B5</accession>
<gene>
    <name evidence="10" type="ORF">SLU01_09550</name>
</gene>
<dbReference type="GO" id="GO:0016020">
    <property type="term" value="C:membrane"/>
    <property type="evidence" value="ECO:0007669"/>
    <property type="project" value="UniProtKB-SubCell"/>
</dbReference>
<dbReference type="Pfam" id="PF05504">
    <property type="entry name" value="Spore_GerAC"/>
    <property type="match status" value="1"/>
</dbReference>
<evidence type="ECO:0000259" key="8">
    <source>
        <dbReference type="Pfam" id="PF05504"/>
    </source>
</evidence>
<dbReference type="InterPro" id="IPR038501">
    <property type="entry name" value="Spore_GerAC_C_sf"/>
</dbReference>
<protein>
    <submittedName>
        <fullName evidence="10">Germination protein KC</fullName>
    </submittedName>
</protein>
<dbReference type="NCBIfam" id="TIGR02887">
    <property type="entry name" value="spore_ger_x_C"/>
    <property type="match status" value="1"/>
</dbReference>
<organism evidence="10 11">
    <name type="scientific">Sporosarcina luteola</name>
    <dbReference type="NCBI Taxonomy" id="582850"/>
    <lineage>
        <taxon>Bacteria</taxon>
        <taxon>Bacillati</taxon>
        <taxon>Bacillota</taxon>
        <taxon>Bacilli</taxon>
        <taxon>Bacillales</taxon>
        <taxon>Caryophanaceae</taxon>
        <taxon>Sporosarcina</taxon>
    </lineage>
</organism>
<dbReference type="OrthoDB" id="2370124at2"/>
<evidence type="ECO:0000313" key="11">
    <source>
        <dbReference type="Proteomes" id="UP000321901"/>
    </source>
</evidence>
<name>A0A511Z5B5_9BACL</name>
<evidence type="ECO:0000256" key="4">
    <source>
        <dbReference type="ARBA" id="ARBA00022729"/>
    </source>
</evidence>
<dbReference type="PROSITE" id="PS51257">
    <property type="entry name" value="PROKAR_LIPOPROTEIN"/>
    <property type="match status" value="1"/>
</dbReference>
<comment type="similarity">
    <text evidence="2">Belongs to the GerABKC lipoprotein family.</text>
</comment>
<dbReference type="Pfam" id="PF25198">
    <property type="entry name" value="Spore_GerAC_N"/>
    <property type="match status" value="1"/>
</dbReference>
<evidence type="ECO:0000313" key="10">
    <source>
        <dbReference type="EMBL" id="GEN82643.1"/>
    </source>
</evidence>
<dbReference type="InterPro" id="IPR057336">
    <property type="entry name" value="GerAC_N"/>
</dbReference>
<reference evidence="10 11" key="1">
    <citation type="submission" date="2019-07" db="EMBL/GenBank/DDBJ databases">
        <title>Whole genome shotgun sequence of Sporosarcina luteola NBRC 105378.</title>
        <authorList>
            <person name="Hosoyama A."/>
            <person name="Uohara A."/>
            <person name="Ohji S."/>
            <person name="Ichikawa N."/>
        </authorList>
    </citation>
    <scope>NUCLEOTIDE SEQUENCE [LARGE SCALE GENOMIC DNA]</scope>
    <source>
        <strain evidence="10 11">NBRC 105378</strain>
    </source>
</reference>
<dbReference type="PANTHER" id="PTHR35789:SF1">
    <property type="entry name" value="SPORE GERMINATION PROTEIN B3"/>
    <property type="match status" value="1"/>
</dbReference>
<dbReference type="Proteomes" id="UP000321901">
    <property type="component" value="Unassembled WGS sequence"/>
</dbReference>
<evidence type="ECO:0000256" key="3">
    <source>
        <dbReference type="ARBA" id="ARBA00022544"/>
    </source>
</evidence>
<evidence type="ECO:0000256" key="7">
    <source>
        <dbReference type="ARBA" id="ARBA00023288"/>
    </source>
</evidence>
<evidence type="ECO:0000259" key="9">
    <source>
        <dbReference type="Pfam" id="PF25198"/>
    </source>
</evidence>
<comment type="subcellular location">
    <subcellularLocation>
        <location evidence="1">Membrane</location>
        <topology evidence="1">Lipid-anchor</topology>
    </subcellularLocation>
</comment>
<evidence type="ECO:0000256" key="6">
    <source>
        <dbReference type="ARBA" id="ARBA00023139"/>
    </source>
</evidence>
<keyword evidence="11" id="KW-1185">Reference proteome</keyword>
<dbReference type="AlphaFoldDB" id="A0A511Z5B5"/>
<keyword evidence="4" id="KW-0732">Signal</keyword>
<evidence type="ECO:0000256" key="1">
    <source>
        <dbReference type="ARBA" id="ARBA00004635"/>
    </source>
</evidence>
<feature type="domain" description="Spore germination protein N-terminal" evidence="9">
    <location>
        <begin position="20"/>
        <end position="183"/>
    </location>
</feature>
<dbReference type="PANTHER" id="PTHR35789">
    <property type="entry name" value="SPORE GERMINATION PROTEIN B3"/>
    <property type="match status" value="1"/>
</dbReference>
<dbReference type="Gene3D" id="3.30.300.210">
    <property type="entry name" value="Nutrient germinant receptor protein C, domain 3"/>
    <property type="match status" value="1"/>
</dbReference>
<evidence type="ECO:0000256" key="5">
    <source>
        <dbReference type="ARBA" id="ARBA00023136"/>
    </source>
</evidence>
<proteinExistence type="inferred from homology"/>
<keyword evidence="6" id="KW-0564">Palmitate</keyword>
<keyword evidence="3" id="KW-0309">Germination</keyword>
<dbReference type="InterPro" id="IPR046953">
    <property type="entry name" value="Spore_GerAC-like_C"/>
</dbReference>
<dbReference type="GO" id="GO:0009847">
    <property type="term" value="P:spore germination"/>
    <property type="evidence" value="ECO:0007669"/>
    <property type="project" value="InterPro"/>
</dbReference>
<sequence>MKKGLLIIIMMLLLGGCWDEAQYKDVTIVPVMGIEKDGEEIKTIFSFPTFENGMINYSTSEGKGFSTWNARYDANQRTMEALNLAHLEVLLVSDNLAKKDIYEPLDMFFRTPKNRITSYIAIIEGDMEQYFNLPEDVNTDVADFYPELLHTAVLYTFVAENTLGETAKILREESMDLSLPYMTLNEKGIPTVEGIALFSNYKFTGKTLRKEESIAANIMKDNLGKHTYLTYKWRQKESPITIEIISVHRKIKITHDKIDLNYVIDIGVDEFPKNGLYKNDMRRETENFLSDEMKRDFNKVIQKTQEAKSDIFGFGRRVHAFHSELWERGDWQETYATFPIEVDVKVRMKRTNILD</sequence>
<comment type="caution">
    <text evidence="10">The sequence shown here is derived from an EMBL/GenBank/DDBJ whole genome shotgun (WGS) entry which is preliminary data.</text>
</comment>
<dbReference type="EMBL" id="BJYL01000012">
    <property type="protein sequence ID" value="GEN82643.1"/>
    <property type="molecule type" value="Genomic_DNA"/>
</dbReference>
<keyword evidence="7" id="KW-0449">Lipoprotein</keyword>
<evidence type="ECO:0000256" key="2">
    <source>
        <dbReference type="ARBA" id="ARBA00007886"/>
    </source>
</evidence>